<dbReference type="InterPro" id="IPR001810">
    <property type="entry name" value="F-box_dom"/>
</dbReference>
<dbReference type="SUPFAM" id="SSF81383">
    <property type="entry name" value="F-box domain"/>
    <property type="match status" value="1"/>
</dbReference>
<dbReference type="PROSITE" id="PS50082">
    <property type="entry name" value="WD_REPEATS_2"/>
    <property type="match status" value="1"/>
</dbReference>
<keyword evidence="4" id="KW-1185">Reference proteome</keyword>
<dbReference type="Gene3D" id="1.20.1280.50">
    <property type="match status" value="1"/>
</dbReference>
<feature type="domain" description="F-box" evidence="2">
    <location>
        <begin position="2"/>
        <end position="50"/>
    </location>
</feature>
<feature type="repeat" description="WD" evidence="1">
    <location>
        <begin position="148"/>
        <end position="177"/>
    </location>
</feature>
<dbReference type="PROSITE" id="PS50181">
    <property type="entry name" value="FBOX"/>
    <property type="match status" value="1"/>
</dbReference>
<reference evidence="3 4" key="2">
    <citation type="journal article" date="2010" name="Nucleic Acids Res.">
        <title>BeetleBase in 2010: revisions to provide comprehensive genomic information for Tribolium castaneum.</title>
        <authorList>
            <person name="Kim H.S."/>
            <person name="Murphy T."/>
            <person name="Xia J."/>
            <person name="Caragea D."/>
            <person name="Park Y."/>
            <person name="Beeman R.W."/>
            <person name="Lorenzen M.D."/>
            <person name="Butcher S."/>
            <person name="Manak J.R."/>
            <person name="Brown S.J."/>
        </authorList>
    </citation>
    <scope>GENOME REANNOTATION</scope>
    <source>
        <strain evidence="3 4">Georgia GA2</strain>
    </source>
</reference>
<gene>
    <name evidence="3" type="primary">AUGUSTUS-3.0.2_04888</name>
    <name evidence="3" type="ORF">TcasGA2_TC004888</name>
</gene>
<accession>D6WCF8</accession>
<dbReference type="EMBL" id="KQ971311">
    <property type="protein sequence ID" value="EEZ99019.2"/>
    <property type="molecule type" value="Genomic_DNA"/>
</dbReference>
<evidence type="ECO:0000259" key="2">
    <source>
        <dbReference type="PROSITE" id="PS50181"/>
    </source>
</evidence>
<dbReference type="InterPro" id="IPR015943">
    <property type="entry name" value="WD40/YVTN_repeat-like_dom_sf"/>
</dbReference>
<dbReference type="Pfam" id="PF00400">
    <property type="entry name" value="WD40"/>
    <property type="match status" value="1"/>
</dbReference>
<name>D6WCF8_TRICA</name>
<dbReference type="eggNOG" id="ENOG502QV15">
    <property type="taxonomic scope" value="Eukaryota"/>
</dbReference>
<dbReference type="InterPro" id="IPR001680">
    <property type="entry name" value="WD40_rpt"/>
</dbReference>
<dbReference type="Proteomes" id="UP000007266">
    <property type="component" value="Linkage group 2"/>
</dbReference>
<dbReference type="OrthoDB" id="435188at2759"/>
<dbReference type="AlphaFoldDB" id="D6WCF8"/>
<dbReference type="SMART" id="SM00320">
    <property type="entry name" value="WD40"/>
    <property type="match status" value="4"/>
</dbReference>
<dbReference type="CDD" id="cd09917">
    <property type="entry name" value="F-box_SF"/>
    <property type="match status" value="1"/>
</dbReference>
<keyword evidence="1" id="KW-0853">WD repeat</keyword>
<dbReference type="InterPro" id="IPR036322">
    <property type="entry name" value="WD40_repeat_dom_sf"/>
</dbReference>
<dbReference type="GO" id="GO:0019005">
    <property type="term" value="C:SCF ubiquitin ligase complex"/>
    <property type="evidence" value="ECO:0000318"/>
    <property type="project" value="GO_Central"/>
</dbReference>
<dbReference type="Pfam" id="PF12937">
    <property type="entry name" value="F-box-like"/>
    <property type="match status" value="1"/>
</dbReference>
<proteinExistence type="predicted"/>
<evidence type="ECO:0000313" key="4">
    <source>
        <dbReference type="Proteomes" id="UP000007266"/>
    </source>
</evidence>
<dbReference type="STRING" id="7070.D6WCF8"/>
<dbReference type="SUPFAM" id="SSF50978">
    <property type="entry name" value="WD40 repeat-like"/>
    <property type="match status" value="1"/>
</dbReference>
<dbReference type="PANTHER" id="PTHR14381:SF1">
    <property type="entry name" value="F-BOX_WD REPEAT-CONTAINING PROTEIN 4"/>
    <property type="match status" value="1"/>
</dbReference>
<sequence>MVLSLDVLSTELLLKIFKYLDIPDLYRLKQTCKRFNEIIETWGHLLISNVGLLVTNQVHPVISNRSLRLLSQFERLRISKNWCSGLYDEKRLLYNKDRYFPCLQLEKDLLWFSRGAHIFAYKRTKAGIDTRNPVYTITSRDNADIFRFVKRNNLVLSGQTDGSLFLWDLNTQKFVTDLEVSQGADVNSVDLLDDILVSGSRDNFVRIWRNPFNESIIEQIDLCDRVWSVALCEEDKSLLAIGTAGVHPTPPLTIFDLNKHMTVLNFTPEISGAGVLDIRWENPSVVWSAGYDSCVRRWDLRTGNCEQVLEDPYGATVYCFQYDFFNTIVSGTHNHGRAVLWDTRRSNCVQMYFMESCRRRGRSSPVYGLSFDADFLFTVTDQHLNVLNFSVNRGKIRDYGIWFKK</sequence>
<dbReference type="PANTHER" id="PTHR14381">
    <property type="entry name" value="DACTYLIN"/>
    <property type="match status" value="1"/>
</dbReference>
<dbReference type="GO" id="GO:0031146">
    <property type="term" value="P:SCF-dependent proteasomal ubiquitin-dependent protein catabolic process"/>
    <property type="evidence" value="ECO:0000318"/>
    <property type="project" value="GO_Central"/>
</dbReference>
<dbReference type="OMA" id="LTHFDMV"/>
<dbReference type="KEGG" id="tca:103315029"/>
<dbReference type="InterPro" id="IPR036047">
    <property type="entry name" value="F-box-like_dom_sf"/>
</dbReference>
<organism evidence="3 4">
    <name type="scientific">Tribolium castaneum</name>
    <name type="common">Red flour beetle</name>
    <dbReference type="NCBI Taxonomy" id="7070"/>
    <lineage>
        <taxon>Eukaryota</taxon>
        <taxon>Metazoa</taxon>
        <taxon>Ecdysozoa</taxon>
        <taxon>Arthropoda</taxon>
        <taxon>Hexapoda</taxon>
        <taxon>Insecta</taxon>
        <taxon>Pterygota</taxon>
        <taxon>Neoptera</taxon>
        <taxon>Endopterygota</taxon>
        <taxon>Coleoptera</taxon>
        <taxon>Polyphaga</taxon>
        <taxon>Cucujiformia</taxon>
        <taxon>Tenebrionidae</taxon>
        <taxon>Tenebrionidae incertae sedis</taxon>
        <taxon>Tribolium</taxon>
    </lineage>
</organism>
<dbReference type="HOGENOM" id="CLU_034660_0_0_1"/>
<protein>
    <submittedName>
        <fullName evidence="3">F-box/WD repeat-containing protein 4-like Protein</fullName>
    </submittedName>
</protein>
<dbReference type="InterPro" id="IPR052301">
    <property type="entry name" value="SCF_F-box/WD-repeat"/>
</dbReference>
<evidence type="ECO:0000313" key="3">
    <source>
        <dbReference type="EMBL" id="EEZ99019.2"/>
    </source>
</evidence>
<dbReference type="SMART" id="SM00256">
    <property type="entry name" value="FBOX"/>
    <property type="match status" value="1"/>
</dbReference>
<evidence type="ECO:0000256" key="1">
    <source>
        <dbReference type="PROSITE-ProRule" id="PRU00221"/>
    </source>
</evidence>
<dbReference type="Gene3D" id="2.130.10.10">
    <property type="entry name" value="YVTN repeat-like/Quinoprotein amine dehydrogenase"/>
    <property type="match status" value="1"/>
</dbReference>
<reference evidence="3 4" key="1">
    <citation type="journal article" date="2008" name="Nature">
        <title>The genome of the model beetle and pest Tribolium castaneum.</title>
        <authorList>
            <consortium name="Tribolium Genome Sequencing Consortium"/>
            <person name="Richards S."/>
            <person name="Gibbs R.A."/>
            <person name="Weinstock G.M."/>
            <person name="Brown S.J."/>
            <person name="Denell R."/>
            <person name="Beeman R.W."/>
            <person name="Gibbs R."/>
            <person name="Beeman R.W."/>
            <person name="Brown S.J."/>
            <person name="Bucher G."/>
            <person name="Friedrich M."/>
            <person name="Grimmelikhuijzen C.J."/>
            <person name="Klingler M."/>
            <person name="Lorenzen M."/>
            <person name="Richards S."/>
            <person name="Roth S."/>
            <person name="Schroder R."/>
            <person name="Tautz D."/>
            <person name="Zdobnov E.M."/>
            <person name="Muzny D."/>
            <person name="Gibbs R.A."/>
            <person name="Weinstock G.M."/>
            <person name="Attaway T."/>
            <person name="Bell S."/>
            <person name="Buhay C.J."/>
            <person name="Chandrabose M.N."/>
            <person name="Chavez D."/>
            <person name="Clerk-Blankenburg K.P."/>
            <person name="Cree A."/>
            <person name="Dao M."/>
            <person name="Davis C."/>
            <person name="Chacko J."/>
            <person name="Dinh H."/>
            <person name="Dugan-Rocha S."/>
            <person name="Fowler G."/>
            <person name="Garner T.T."/>
            <person name="Garnes J."/>
            <person name="Gnirke A."/>
            <person name="Hawes A."/>
            <person name="Hernandez J."/>
            <person name="Hines S."/>
            <person name="Holder M."/>
            <person name="Hume J."/>
            <person name="Jhangiani S.N."/>
            <person name="Joshi V."/>
            <person name="Khan Z.M."/>
            <person name="Jackson L."/>
            <person name="Kovar C."/>
            <person name="Kowis A."/>
            <person name="Lee S."/>
            <person name="Lewis L.R."/>
            <person name="Margolis J."/>
            <person name="Morgan M."/>
            <person name="Nazareth L.V."/>
            <person name="Nguyen N."/>
            <person name="Okwuonu G."/>
            <person name="Parker D."/>
            <person name="Richards S."/>
            <person name="Ruiz S.J."/>
            <person name="Santibanez J."/>
            <person name="Savard J."/>
            <person name="Scherer S.E."/>
            <person name="Schneider B."/>
            <person name="Sodergren E."/>
            <person name="Tautz D."/>
            <person name="Vattahil S."/>
            <person name="Villasana D."/>
            <person name="White C.S."/>
            <person name="Wright R."/>
            <person name="Park Y."/>
            <person name="Beeman R.W."/>
            <person name="Lord J."/>
            <person name="Oppert B."/>
            <person name="Lorenzen M."/>
            <person name="Brown S."/>
            <person name="Wang L."/>
            <person name="Savard J."/>
            <person name="Tautz D."/>
            <person name="Richards S."/>
            <person name="Weinstock G."/>
            <person name="Gibbs R.A."/>
            <person name="Liu Y."/>
            <person name="Worley K."/>
            <person name="Weinstock G."/>
            <person name="Elsik C.G."/>
            <person name="Reese J.T."/>
            <person name="Elhaik E."/>
            <person name="Landan G."/>
            <person name="Graur D."/>
            <person name="Arensburger P."/>
            <person name="Atkinson P."/>
            <person name="Beeman R.W."/>
            <person name="Beidler J."/>
            <person name="Brown S.J."/>
            <person name="Demuth J.P."/>
            <person name="Drury D.W."/>
            <person name="Du Y.Z."/>
            <person name="Fujiwara H."/>
            <person name="Lorenzen M."/>
            <person name="Maselli V."/>
            <person name="Osanai M."/>
            <person name="Park Y."/>
            <person name="Robertson H.M."/>
            <person name="Tu Z."/>
            <person name="Wang J.J."/>
            <person name="Wang S."/>
            <person name="Richards S."/>
            <person name="Song H."/>
            <person name="Zhang L."/>
            <person name="Sodergren E."/>
            <person name="Werner D."/>
            <person name="Stanke M."/>
            <person name="Morgenstern B."/>
            <person name="Solovyev V."/>
            <person name="Kosarev P."/>
            <person name="Brown G."/>
            <person name="Chen H.C."/>
            <person name="Ermolaeva O."/>
            <person name="Hlavina W."/>
            <person name="Kapustin Y."/>
            <person name="Kiryutin B."/>
            <person name="Kitts P."/>
            <person name="Maglott D."/>
            <person name="Pruitt K."/>
            <person name="Sapojnikov V."/>
            <person name="Souvorov A."/>
            <person name="Mackey A.J."/>
            <person name="Waterhouse R.M."/>
            <person name="Wyder S."/>
            <person name="Zdobnov E.M."/>
            <person name="Zdobnov E.M."/>
            <person name="Wyder S."/>
            <person name="Kriventseva E.V."/>
            <person name="Kadowaki T."/>
            <person name="Bork P."/>
            <person name="Aranda M."/>
            <person name="Bao R."/>
            <person name="Beermann A."/>
            <person name="Berns N."/>
            <person name="Bolognesi R."/>
            <person name="Bonneton F."/>
            <person name="Bopp D."/>
            <person name="Brown S.J."/>
            <person name="Bucher G."/>
            <person name="Butts T."/>
            <person name="Chaumot A."/>
            <person name="Denell R.E."/>
            <person name="Ferrier D.E."/>
            <person name="Friedrich M."/>
            <person name="Gordon C.M."/>
            <person name="Jindra M."/>
            <person name="Klingler M."/>
            <person name="Lan Q."/>
            <person name="Lattorff H.M."/>
            <person name="Laudet V."/>
            <person name="von Levetsow C."/>
            <person name="Liu Z."/>
            <person name="Lutz R."/>
            <person name="Lynch J.A."/>
            <person name="da Fonseca R.N."/>
            <person name="Posnien N."/>
            <person name="Reuter R."/>
            <person name="Roth S."/>
            <person name="Savard J."/>
            <person name="Schinko J.B."/>
            <person name="Schmitt C."/>
            <person name="Schoppmeier M."/>
            <person name="Schroder R."/>
            <person name="Shippy T.D."/>
            <person name="Simonnet F."/>
            <person name="Marques-Souza H."/>
            <person name="Tautz D."/>
            <person name="Tomoyasu Y."/>
            <person name="Trauner J."/>
            <person name="Van der Zee M."/>
            <person name="Vervoort M."/>
            <person name="Wittkopp N."/>
            <person name="Wimmer E.A."/>
            <person name="Yang X."/>
            <person name="Jones A.K."/>
            <person name="Sattelle D.B."/>
            <person name="Ebert P.R."/>
            <person name="Nelson D."/>
            <person name="Scott J.G."/>
            <person name="Beeman R.W."/>
            <person name="Muthukrishnan S."/>
            <person name="Kramer K.J."/>
            <person name="Arakane Y."/>
            <person name="Beeman R.W."/>
            <person name="Zhu Q."/>
            <person name="Hogenkamp D."/>
            <person name="Dixit R."/>
            <person name="Oppert B."/>
            <person name="Jiang H."/>
            <person name="Zou Z."/>
            <person name="Marshall J."/>
            <person name="Elpidina E."/>
            <person name="Vinokurov K."/>
            <person name="Oppert C."/>
            <person name="Zou Z."/>
            <person name="Evans J."/>
            <person name="Lu Z."/>
            <person name="Zhao P."/>
            <person name="Sumathipala N."/>
            <person name="Altincicek B."/>
            <person name="Vilcinskas A."/>
            <person name="Williams M."/>
            <person name="Hultmark D."/>
            <person name="Hetru C."/>
            <person name="Jiang H."/>
            <person name="Grimmelikhuijzen C.J."/>
            <person name="Hauser F."/>
            <person name="Cazzamali G."/>
            <person name="Williamson M."/>
            <person name="Park Y."/>
            <person name="Li B."/>
            <person name="Tanaka Y."/>
            <person name="Predel R."/>
            <person name="Neupert S."/>
            <person name="Schachtner J."/>
            <person name="Verleyen P."/>
            <person name="Raible F."/>
            <person name="Bork P."/>
            <person name="Friedrich M."/>
            <person name="Walden K.K."/>
            <person name="Robertson H.M."/>
            <person name="Angeli S."/>
            <person name="Foret S."/>
            <person name="Bucher G."/>
            <person name="Schuetz S."/>
            <person name="Maleszka R."/>
            <person name="Wimmer E.A."/>
            <person name="Beeman R.W."/>
            <person name="Lorenzen M."/>
            <person name="Tomoyasu Y."/>
            <person name="Miller S.C."/>
            <person name="Grossmann D."/>
            <person name="Bucher G."/>
        </authorList>
    </citation>
    <scope>NUCLEOTIDE SEQUENCE [LARGE SCALE GENOMIC DNA]</scope>
    <source>
        <strain evidence="3 4">Georgia GA2</strain>
    </source>
</reference>